<dbReference type="EMBL" id="CP000741">
    <property type="protein sequence ID" value="ABR65060.1"/>
    <property type="molecule type" value="Genomic_DNA"/>
</dbReference>
<accession>A6UN30</accession>
<proteinExistence type="predicted"/>
<evidence type="ECO:0000313" key="1">
    <source>
        <dbReference type="EMBL" id="ABR65060.1"/>
    </source>
</evidence>
<dbReference type="HOGENOM" id="CLU_1299049_0_0_5"/>
<keyword evidence="1" id="KW-0614">Plasmid</keyword>
<dbReference type="OrthoDB" id="8362946at2"/>
<dbReference type="PATRIC" id="fig|366394.8.peg.3041"/>
<protein>
    <submittedName>
        <fullName evidence="1">Uncharacterized protein</fullName>
    </submittedName>
</protein>
<dbReference type="Proteomes" id="UP000001108">
    <property type="component" value="Plasmid pSMED03"/>
</dbReference>
<dbReference type="AlphaFoldDB" id="A6UN30"/>
<organism evidence="1 2">
    <name type="scientific">Sinorhizobium medicae (strain WSM419)</name>
    <name type="common">Ensifer medicae</name>
    <dbReference type="NCBI Taxonomy" id="366394"/>
    <lineage>
        <taxon>Bacteria</taxon>
        <taxon>Pseudomonadati</taxon>
        <taxon>Pseudomonadota</taxon>
        <taxon>Alphaproteobacteria</taxon>
        <taxon>Hyphomicrobiales</taxon>
        <taxon>Rhizobiaceae</taxon>
        <taxon>Sinorhizobium/Ensifer group</taxon>
        <taxon>Sinorhizobium</taxon>
    </lineage>
</organism>
<reference evidence="2" key="1">
    <citation type="submission" date="2007-06" db="EMBL/GenBank/DDBJ databases">
        <title>Complete sequence of Sinorhizobium medicae WSM419 plasmid pSMED03.</title>
        <authorList>
            <consortium name="US DOE Joint Genome Institute"/>
            <person name="Copeland A."/>
            <person name="Lucas S."/>
            <person name="Lapidus A."/>
            <person name="Barry K."/>
            <person name="Glavina del Rio T."/>
            <person name="Dalin E."/>
            <person name="Tice H."/>
            <person name="Pitluck S."/>
            <person name="Chain P."/>
            <person name="Malfatti S."/>
            <person name="Shin M."/>
            <person name="Vergez L."/>
            <person name="Schmutz J."/>
            <person name="Larimer F."/>
            <person name="Land M."/>
            <person name="Hauser L."/>
            <person name="Kyrpides N."/>
            <person name="Mikhailova N."/>
            <person name="Reeve W.G."/>
            <person name="Richardson P."/>
        </authorList>
    </citation>
    <scope>NUCLEOTIDE SEQUENCE [LARGE SCALE GENOMIC DNA]</scope>
    <source>
        <strain evidence="2">WSM419</strain>
        <plasmid evidence="2">Plasmid pSMED03</plasmid>
    </source>
</reference>
<gene>
    <name evidence="1" type="ordered locus">Smed_6509</name>
</gene>
<geneLocation type="plasmid" evidence="1 2">
    <name>pSMED03</name>
</geneLocation>
<dbReference type="KEGG" id="smd:Smed_6509"/>
<sequence length="212" mass="23160">MVEVKHYKRTAKKSFSEVMTDYPAAHPNAPIVLVNYGPIGDILNCIPLSAKARCVTVEHLTVLNRRAREEFRDLVRKVIGRPVRAALEFGGTTRAKRAVAVDVSRSMAPVLSDPRFSSALAATAVAPHASEIFPIDRRVHTAVSVEQAVERLHSIQGDINALEAPVTELLGTYEEVIVLTDGLNDLSTLRSASEEFAAGSCFRVTVRRPEST</sequence>
<reference evidence="1 2" key="2">
    <citation type="journal article" date="2010" name="Stand. Genomic Sci.">
        <title>Complete genome sequence of the Medicago microsymbiont Ensifer (Sinorhizobium) medicae strain WSM419.</title>
        <authorList>
            <person name="Reeve W."/>
            <person name="Chain P."/>
            <person name="O'Hara G."/>
            <person name="Ardley J."/>
            <person name="Nandesena K."/>
            <person name="Brau L."/>
            <person name="Tiwari R."/>
            <person name="Malfatti S."/>
            <person name="Kiss H."/>
            <person name="Lapidus A."/>
            <person name="Copeland A."/>
            <person name="Nolan M."/>
            <person name="Land M."/>
            <person name="Hauser L."/>
            <person name="Chang Y.J."/>
            <person name="Ivanova N."/>
            <person name="Mavromatis K."/>
            <person name="Markowitz V."/>
            <person name="Kyrpides N."/>
            <person name="Gollagher M."/>
            <person name="Yates R."/>
            <person name="Dilworth M."/>
            <person name="Howieson J."/>
        </authorList>
    </citation>
    <scope>NUCLEOTIDE SEQUENCE [LARGE SCALE GENOMIC DNA]</scope>
    <source>
        <strain evidence="1 2">WSM419</strain>
        <plasmid evidence="2">Plasmid pSMED03</plasmid>
    </source>
</reference>
<evidence type="ECO:0000313" key="2">
    <source>
        <dbReference type="Proteomes" id="UP000001108"/>
    </source>
</evidence>
<name>A6UN30_SINMW</name>